<dbReference type="Gene3D" id="3.40.50.2300">
    <property type="match status" value="1"/>
</dbReference>
<dbReference type="PROSITE" id="PS50113">
    <property type="entry name" value="PAC"/>
    <property type="match status" value="2"/>
</dbReference>
<keyword evidence="4" id="KW-0808">Transferase</keyword>
<dbReference type="SMART" id="SM00091">
    <property type="entry name" value="PAS"/>
    <property type="match status" value="2"/>
</dbReference>
<dbReference type="PROSITE" id="PS50109">
    <property type="entry name" value="HIS_KIN"/>
    <property type="match status" value="1"/>
</dbReference>
<evidence type="ECO:0000259" key="11">
    <source>
        <dbReference type="PROSITE" id="PS50113"/>
    </source>
</evidence>
<dbReference type="SMART" id="SM00387">
    <property type="entry name" value="HATPase_c"/>
    <property type="match status" value="1"/>
</dbReference>
<dbReference type="InterPro" id="IPR011006">
    <property type="entry name" value="CheY-like_superfamily"/>
</dbReference>
<dbReference type="SUPFAM" id="SSF55781">
    <property type="entry name" value="GAF domain-like"/>
    <property type="match status" value="1"/>
</dbReference>
<evidence type="ECO:0000259" key="8">
    <source>
        <dbReference type="PROSITE" id="PS50109"/>
    </source>
</evidence>
<dbReference type="InterPro" id="IPR035965">
    <property type="entry name" value="PAS-like_dom_sf"/>
</dbReference>
<reference evidence="12 13" key="1">
    <citation type="submission" date="2023-07" db="EMBL/GenBank/DDBJ databases">
        <title>Genomic Encyclopedia of Type Strains, Phase IV (KMG-IV): sequencing the most valuable type-strain genomes for metagenomic binning, comparative biology and taxonomic classification.</title>
        <authorList>
            <person name="Goeker M."/>
        </authorList>
    </citation>
    <scope>NUCLEOTIDE SEQUENCE [LARGE SCALE GENOMIC DNA]</scope>
    <source>
        <strain evidence="12 13">B1-1</strain>
    </source>
</reference>
<dbReference type="PROSITE" id="PS50110">
    <property type="entry name" value="RESPONSE_REGULATORY"/>
    <property type="match status" value="1"/>
</dbReference>
<dbReference type="InterPro" id="IPR036097">
    <property type="entry name" value="HisK_dim/P_sf"/>
</dbReference>
<keyword evidence="3 6" id="KW-0597">Phosphoprotein</keyword>
<evidence type="ECO:0000256" key="6">
    <source>
        <dbReference type="PROSITE-ProRule" id="PRU00169"/>
    </source>
</evidence>
<dbReference type="SMART" id="SM00448">
    <property type="entry name" value="REC"/>
    <property type="match status" value="1"/>
</dbReference>
<dbReference type="RefSeq" id="WP_266283446.1">
    <property type="nucleotide sequence ID" value="NZ_JAPKNF010000003.1"/>
</dbReference>
<evidence type="ECO:0000259" key="9">
    <source>
        <dbReference type="PROSITE" id="PS50110"/>
    </source>
</evidence>
<dbReference type="EC" id="2.7.13.3" evidence="2"/>
<dbReference type="InterPro" id="IPR029016">
    <property type="entry name" value="GAF-like_dom_sf"/>
</dbReference>
<protein>
    <recommendedName>
        <fullName evidence="2">histidine kinase</fullName>
        <ecNumber evidence="2">2.7.13.3</ecNumber>
    </recommendedName>
</protein>
<gene>
    <name evidence="12" type="ORF">QO015_003645</name>
</gene>
<evidence type="ECO:0000313" key="12">
    <source>
        <dbReference type="EMBL" id="MDQ0518032.1"/>
    </source>
</evidence>
<dbReference type="PROSITE" id="PS50112">
    <property type="entry name" value="PAS"/>
    <property type="match status" value="1"/>
</dbReference>
<dbReference type="Pfam" id="PF00072">
    <property type="entry name" value="Response_reg"/>
    <property type="match status" value="1"/>
</dbReference>
<keyword evidence="7" id="KW-0175">Coiled coil</keyword>
<dbReference type="SMART" id="SM00065">
    <property type="entry name" value="GAF"/>
    <property type="match status" value="1"/>
</dbReference>
<dbReference type="InterPro" id="IPR004358">
    <property type="entry name" value="Sig_transdc_His_kin-like_C"/>
</dbReference>
<comment type="caution">
    <text evidence="12">The sequence shown here is derived from an EMBL/GenBank/DDBJ whole genome shotgun (WGS) entry which is preliminary data.</text>
</comment>
<evidence type="ECO:0000256" key="7">
    <source>
        <dbReference type="SAM" id="Coils"/>
    </source>
</evidence>
<feature type="modified residue" description="4-aspartylphosphate" evidence="6">
    <location>
        <position position="945"/>
    </location>
</feature>
<evidence type="ECO:0000256" key="2">
    <source>
        <dbReference type="ARBA" id="ARBA00012438"/>
    </source>
</evidence>
<feature type="domain" description="PAC" evidence="11">
    <location>
        <begin position="375"/>
        <end position="427"/>
    </location>
</feature>
<dbReference type="InterPro" id="IPR013655">
    <property type="entry name" value="PAS_fold_3"/>
</dbReference>
<name>A0ABU0MAN0_9HYPH</name>
<dbReference type="PANTHER" id="PTHR43065:SF42">
    <property type="entry name" value="TWO-COMPONENT SENSOR PPRA"/>
    <property type="match status" value="1"/>
</dbReference>
<dbReference type="Pfam" id="PF13426">
    <property type="entry name" value="PAS_9"/>
    <property type="match status" value="1"/>
</dbReference>
<evidence type="ECO:0000256" key="5">
    <source>
        <dbReference type="ARBA" id="ARBA00022777"/>
    </source>
</evidence>
<dbReference type="Pfam" id="PF00512">
    <property type="entry name" value="HisKA"/>
    <property type="match status" value="1"/>
</dbReference>
<feature type="domain" description="PAC" evidence="11">
    <location>
        <begin position="118"/>
        <end position="171"/>
    </location>
</feature>
<dbReference type="InterPro" id="IPR000700">
    <property type="entry name" value="PAS-assoc_C"/>
</dbReference>
<feature type="domain" description="Histidine kinase" evidence="8">
    <location>
        <begin position="655"/>
        <end position="873"/>
    </location>
</feature>
<comment type="catalytic activity">
    <reaction evidence="1">
        <text>ATP + protein L-histidine = ADP + protein N-phospho-L-histidine.</text>
        <dbReference type="EC" id="2.7.13.3"/>
    </reaction>
</comment>
<dbReference type="CDD" id="cd00082">
    <property type="entry name" value="HisKA"/>
    <property type="match status" value="1"/>
</dbReference>
<organism evidence="12 13">
    <name type="scientific">Kaistia geumhonensis</name>
    <dbReference type="NCBI Taxonomy" id="410839"/>
    <lineage>
        <taxon>Bacteria</taxon>
        <taxon>Pseudomonadati</taxon>
        <taxon>Pseudomonadota</taxon>
        <taxon>Alphaproteobacteria</taxon>
        <taxon>Hyphomicrobiales</taxon>
        <taxon>Kaistiaceae</taxon>
        <taxon>Kaistia</taxon>
    </lineage>
</organism>
<keyword evidence="13" id="KW-1185">Reference proteome</keyword>
<dbReference type="Gene3D" id="3.30.565.10">
    <property type="entry name" value="Histidine kinase-like ATPase, C-terminal domain"/>
    <property type="match status" value="1"/>
</dbReference>
<feature type="domain" description="PAS" evidence="10">
    <location>
        <begin position="303"/>
        <end position="372"/>
    </location>
</feature>
<dbReference type="InterPro" id="IPR003594">
    <property type="entry name" value="HATPase_dom"/>
</dbReference>
<dbReference type="SUPFAM" id="SSF55874">
    <property type="entry name" value="ATPase domain of HSP90 chaperone/DNA topoisomerase II/histidine kinase"/>
    <property type="match status" value="1"/>
</dbReference>
<evidence type="ECO:0000259" key="10">
    <source>
        <dbReference type="PROSITE" id="PS50112"/>
    </source>
</evidence>
<dbReference type="Pfam" id="PF08448">
    <property type="entry name" value="PAS_4"/>
    <property type="match status" value="1"/>
</dbReference>
<dbReference type="SMART" id="SM00388">
    <property type="entry name" value="HisKA"/>
    <property type="match status" value="1"/>
</dbReference>
<proteinExistence type="predicted"/>
<dbReference type="Gene3D" id="1.10.287.130">
    <property type="match status" value="1"/>
</dbReference>
<evidence type="ECO:0000313" key="13">
    <source>
        <dbReference type="Proteomes" id="UP001223743"/>
    </source>
</evidence>
<dbReference type="NCBIfam" id="TIGR00229">
    <property type="entry name" value="sensory_box"/>
    <property type="match status" value="1"/>
</dbReference>
<feature type="coiled-coil region" evidence="7">
    <location>
        <begin position="594"/>
        <end position="628"/>
    </location>
</feature>
<evidence type="ECO:0000256" key="3">
    <source>
        <dbReference type="ARBA" id="ARBA00022553"/>
    </source>
</evidence>
<evidence type="ECO:0000256" key="1">
    <source>
        <dbReference type="ARBA" id="ARBA00000085"/>
    </source>
</evidence>
<dbReference type="InterPro" id="IPR005467">
    <property type="entry name" value="His_kinase_dom"/>
</dbReference>
<evidence type="ECO:0000256" key="4">
    <source>
        <dbReference type="ARBA" id="ARBA00022679"/>
    </source>
</evidence>
<dbReference type="EMBL" id="JAUSWJ010000001">
    <property type="protein sequence ID" value="MDQ0518032.1"/>
    <property type="molecule type" value="Genomic_DNA"/>
</dbReference>
<dbReference type="Pfam" id="PF13185">
    <property type="entry name" value="GAF_2"/>
    <property type="match status" value="1"/>
</dbReference>
<dbReference type="InterPro" id="IPR013656">
    <property type="entry name" value="PAS_4"/>
</dbReference>
<dbReference type="InterPro" id="IPR000014">
    <property type="entry name" value="PAS"/>
</dbReference>
<feature type="domain" description="Response regulatory" evidence="9">
    <location>
        <begin position="896"/>
        <end position="1006"/>
    </location>
</feature>
<dbReference type="PANTHER" id="PTHR43065">
    <property type="entry name" value="SENSOR HISTIDINE KINASE"/>
    <property type="match status" value="1"/>
</dbReference>
<dbReference type="InterPro" id="IPR003018">
    <property type="entry name" value="GAF"/>
</dbReference>
<dbReference type="CDD" id="cd00130">
    <property type="entry name" value="PAS"/>
    <property type="match status" value="1"/>
</dbReference>
<dbReference type="Pfam" id="PF08447">
    <property type="entry name" value="PAS_3"/>
    <property type="match status" value="1"/>
</dbReference>
<dbReference type="SUPFAM" id="SSF55785">
    <property type="entry name" value="PYP-like sensor domain (PAS domain)"/>
    <property type="match status" value="3"/>
</dbReference>
<dbReference type="InterPro" id="IPR036890">
    <property type="entry name" value="HATPase_C_sf"/>
</dbReference>
<dbReference type="SUPFAM" id="SSF47384">
    <property type="entry name" value="Homodimeric domain of signal transducing histidine kinase"/>
    <property type="match status" value="1"/>
</dbReference>
<dbReference type="Gene3D" id="3.30.450.40">
    <property type="match status" value="1"/>
</dbReference>
<dbReference type="SUPFAM" id="SSF52172">
    <property type="entry name" value="CheY-like"/>
    <property type="match status" value="1"/>
</dbReference>
<dbReference type="InterPro" id="IPR003661">
    <property type="entry name" value="HisK_dim/P_dom"/>
</dbReference>
<dbReference type="Gene3D" id="3.30.450.20">
    <property type="entry name" value="PAS domain"/>
    <property type="match status" value="3"/>
</dbReference>
<dbReference type="SMART" id="SM00086">
    <property type="entry name" value="PAC"/>
    <property type="match status" value="2"/>
</dbReference>
<sequence>MLNDGVGSIGPAFLREGGEMGRLIAAFAWERTSLGAIERWPQGIISTVAMILRSPVPIVTLWGEDGVMIYNDAYSVFAGARHPALLGSKVREGWIEVADFNDNVVRTVFGRGETLSYADQELTLYRNGRPEQVWMNLDYSPVLDEDGHPLGVIAIVVETTDKVAAERWLRGEAERLRMMVEQTPGFSALLEGPDHVFTMANQAYLRLVGNRDIIGKPVIEALPEVVGQGFLELLDRVYESGSAISGMTAPVWLESAAGAAPELHYLDYIYQPVRDRSGALAGIYVQGTDVTEQVIARKALEESEARFRLVAESAPVMLWMGDQDGRCIYLNRAQREFWGTPDDLSDFDWSTTVHPEDREALAGPFEEGMRTRTRFTAEARYRRADGAWRTLLTDARPRFSVEGEFVGMIGVNVDVSEQRQAEAVQHKERRRLEILNSSGAAIAAELDPEKIVQTVTDAGVALTGAQFGAFFYNVIDEAGERYRLYSLSGVDRSHFDSFPMPRNTPLFHPTFEGKGIIRAGDVLKHPEYGLNSGFLGMPHGHLPVRSYLAVPVVSRTGEVIGGLLFGHPEPDRFFEEHEKLLVGIAGQAAVAIDNARLFQTVEQENRQRAKAEEQLRALNETLEARVAAEIAVRQQTEAALLQAQKMEAIGQLTGGIAHDFNNLLMAVMGSLELLGKRIPADPQLRRLIDNAMEGARRGGALTSRMLAFARRQELQIAPVDIARLFDGMAELLQRSLGPMIAIETDFPAALPTVQTDPNQLETALLNIAVNARDAMHEQGTIRVSASEEIISEDPELAPGRYVRLSVSDTGEGMDAETLRRAREPFFTTKGVGKGTGLGLSMVHGLAQQSGGRLALHSEPGRGTTAEIWLPVAVCPAGVETAPVAPVAEAAPPMSLSVLVVDDDALVRMNTVAMLEDLGHRVVEAQSGMEALALLAGDRVDLVVTDHAMPQMSGAQLAEQLRRDYPGLPIILSTGYAELPDGGDPGLPRLSKPFTEAQLVAILASVVGEGPSARASQRSA</sequence>
<accession>A0ABU0MAN0</accession>
<dbReference type="PRINTS" id="PR00344">
    <property type="entry name" value="BCTRLSENSOR"/>
</dbReference>
<dbReference type="Proteomes" id="UP001223743">
    <property type="component" value="Unassembled WGS sequence"/>
</dbReference>
<keyword evidence="5" id="KW-0418">Kinase</keyword>
<dbReference type="Pfam" id="PF02518">
    <property type="entry name" value="HATPase_c"/>
    <property type="match status" value="1"/>
</dbReference>
<dbReference type="InterPro" id="IPR001789">
    <property type="entry name" value="Sig_transdc_resp-reg_receiver"/>
</dbReference>
<dbReference type="InterPro" id="IPR001610">
    <property type="entry name" value="PAC"/>
</dbReference>